<sequence length="348" mass="39114">MAKERVTIQDIADALGISRNTASKALNRSKSIPDETRNKVLKKAIELKYKQFAFMESEKKLSKPSGNIALLTENLPNTSHFGSTLISGLERKISSAGYNLSIHIVRDIELQSLSLPNNFDAANVDGIICIELFDLEYSKLITSIGIPTIFIDCSAHICYPEFHADVLLMENEHSTYQLTKKLIDGGYKSFGFIGDYNHCRSFNERWSGFNRALAEAGISLDLAQCIVDDDRFFSSPEWMDDRLNDMNELPAAFVCANDYIAVSFMKTLKNRSILIPQDVVICGFDNAPESSIVEPQLTTVHIYRHEMGAKAADMLLSRIEDPAQPYQVTHFYTKPLIRDSTPNISWPL</sequence>
<proteinExistence type="predicted"/>
<dbReference type="GO" id="GO:0003700">
    <property type="term" value="F:DNA-binding transcription factor activity"/>
    <property type="evidence" value="ECO:0007669"/>
    <property type="project" value="TreeGrafter"/>
</dbReference>
<keyword evidence="1" id="KW-0678">Repressor</keyword>
<evidence type="ECO:0000256" key="4">
    <source>
        <dbReference type="ARBA" id="ARBA00023163"/>
    </source>
</evidence>
<evidence type="ECO:0000259" key="5">
    <source>
        <dbReference type="PROSITE" id="PS50932"/>
    </source>
</evidence>
<gene>
    <name evidence="6" type="ORF">VN24_16560</name>
</gene>
<dbReference type="InterPro" id="IPR000843">
    <property type="entry name" value="HTH_LacI"/>
</dbReference>
<name>A0A0D5NL55_9BACL</name>
<protein>
    <submittedName>
        <fullName evidence="6">LacI family transcriptional regulator</fullName>
    </submittedName>
</protein>
<dbReference type="Gene3D" id="1.10.260.40">
    <property type="entry name" value="lambda repressor-like DNA-binding domains"/>
    <property type="match status" value="1"/>
</dbReference>
<keyword evidence="3" id="KW-0238">DNA-binding</keyword>
<dbReference type="EMBL" id="CP011058">
    <property type="protein sequence ID" value="AJY75870.1"/>
    <property type="molecule type" value="Genomic_DNA"/>
</dbReference>
<dbReference type="KEGG" id="pbj:VN24_16560"/>
<dbReference type="HOGENOM" id="CLU_037628_6_2_9"/>
<dbReference type="Proteomes" id="UP000032633">
    <property type="component" value="Chromosome"/>
</dbReference>
<dbReference type="InterPro" id="IPR010982">
    <property type="entry name" value="Lambda_DNA-bd_dom_sf"/>
</dbReference>
<evidence type="ECO:0000256" key="2">
    <source>
        <dbReference type="ARBA" id="ARBA00023015"/>
    </source>
</evidence>
<organism evidence="6 7">
    <name type="scientific">Paenibacillus beijingensis</name>
    <dbReference type="NCBI Taxonomy" id="1126833"/>
    <lineage>
        <taxon>Bacteria</taxon>
        <taxon>Bacillati</taxon>
        <taxon>Bacillota</taxon>
        <taxon>Bacilli</taxon>
        <taxon>Bacillales</taxon>
        <taxon>Paenibacillaceae</taxon>
        <taxon>Paenibacillus</taxon>
    </lineage>
</organism>
<dbReference type="GO" id="GO:0000976">
    <property type="term" value="F:transcription cis-regulatory region binding"/>
    <property type="evidence" value="ECO:0007669"/>
    <property type="project" value="TreeGrafter"/>
</dbReference>
<keyword evidence="2" id="KW-0805">Transcription regulation</keyword>
<dbReference type="Pfam" id="PF13377">
    <property type="entry name" value="Peripla_BP_3"/>
    <property type="match status" value="1"/>
</dbReference>
<dbReference type="Gene3D" id="3.40.50.2300">
    <property type="match status" value="2"/>
</dbReference>
<reference evidence="7" key="2">
    <citation type="submission" date="2015-03" db="EMBL/GenBank/DDBJ databases">
        <title>Genome sequence of Paenibacillus beijingensis strain DSM 24997T.</title>
        <authorList>
            <person name="Kwak Y."/>
            <person name="Shin J.-H."/>
        </authorList>
    </citation>
    <scope>NUCLEOTIDE SEQUENCE [LARGE SCALE GENOMIC DNA]</scope>
    <source>
        <strain evidence="7">DSM 24997</strain>
    </source>
</reference>
<dbReference type="InterPro" id="IPR028082">
    <property type="entry name" value="Peripla_BP_I"/>
</dbReference>
<dbReference type="STRING" id="1126833.VN24_16560"/>
<dbReference type="SUPFAM" id="SSF53822">
    <property type="entry name" value="Periplasmic binding protein-like I"/>
    <property type="match status" value="1"/>
</dbReference>
<dbReference type="PANTHER" id="PTHR30146">
    <property type="entry name" value="LACI-RELATED TRANSCRIPTIONAL REPRESSOR"/>
    <property type="match status" value="1"/>
</dbReference>
<keyword evidence="4" id="KW-0804">Transcription</keyword>
<dbReference type="AlphaFoldDB" id="A0A0D5NL55"/>
<feature type="domain" description="HTH lacI-type" evidence="5">
    <location>
        <begin position="6"/>
        <end position="50"/>
    </location>
</feature>
<dbReference type="SMART" id="SM00354">
    <property type="entry name" value="HTH_LACI"/>
    <property type="match status" value="1"/>
</dbReference>
<evidence type="ECO:0000256" key="3">
    <source>
        <dbReference type="ARBA" id="ARBA00023125"/>
    </source>
</evidence>
<dbReference type="PROSITE" id="PS50932">
    <property type="entry name" value="HTH_LACI_2"/>
    <property type="match status" value="1"/>
</dbReference>
<accession>A0A0D5NL55</accession>
<dbReference type="CDD" id="cd01392">
    <property type="entry name" value="HTH_LacI"/>
    <property type="match status" value="1"/>
</dbReference>
<dbReference type="InterPro" id="IPR046335">
    <property type="entry name" value="LacI/GalR-like_sensor"/>
</dbReference>
<evidence type="ECO:0000313" key="7">
    <source>
        <dbReference type="Proteomes" id="UP000032633"/>
    </source>
</evidence>
<evidence type="ECO:0000256" key="1">
    <source>
        <dbReference type="ARBA" id="ARBA00022491"/>
    </source>
</evidence>
<dbReference type="PANTHER" id="PTHR30146:SF148">
    <property type="entry name" value="HTH-TYPE TRANSCRIPTIONAL REPRESSOR PURR-RELATED"/>
    <property type="match status" value="1"/>
</dbReference>
<keyword evidence="7" id="KW-1185">Reference proteome</keyword>
<dbReference type="OrthoDB" id="2026446at2"/>
<reference evidence="6 7" key="1">
    <citation type="journal article" date="2015" name="J. Biotechnol.">
        <title>Complete genome sequence of Paenibacillus beijingensis 7188(T) (=DSM 24997(T)), a novel rhizobacterium from jujube garden soil.</title>
        <authorList>
            <person name="Kwak Y."/>
            <person name="Shin J.H."/>
        </authorList>
    </citation>
    <scope>NUCLEOTIDE SEQUENCE [LARGE SCALE GENOMIC DNA]</scope>
    <source>
        <strain evidence="6 7">DSM 24997</strain>
    </source>
</reference>
<dbReference type="Pfam" id="PF00356">
    <property type="entry name" value="LacI"/>
    <property type="match status" value="1"/>
</dbReference>
<evidence type="ECO:0000313" key="6">
    <source>
        <dbReference type="EMBL" id="AJY75870.1"/>
    </source>
</evidence>
<dbReference type="PATRIC" id="fig|1126833.4.peg.3634"/>
<dbReference type="RefSeq" id="WP_045671298.1">
    <property type="nucleotide sequence ID" value="NZ_CP011058.1"/>
</dbReference>
<dbReference type="SUPFAM" id="SSF47413">
    <property type="entry name" value="lambda repressor-like DNA-binding domains"/>
    <property type="match status" value="1"/>
</dbReference>